<dbReference type="OrthoDB" id="9782972at2"/>
<dbReference type="PANTHER" id="PTHR43135">
    <property type="entry name" value="ALPHA-D-RIBOSE 1-METHYLPHOSPHONATE 5-TRIPHOSPHATE DIPHOSPHATASE"/>
    <property type="match status" value="1"/>
</dbReference>
<dbReference type="InterPro" id="IPR006680">
    <property type="entry name" value="Amidohydro-rel"/>
</dbReference>
<dbReference type="InterPro" id="IPR057744">
    <property type="entry name" value="OTAase-like"/>
</dbReference>
<dbReference type="InterPro" id="IPR011059">
    <property type="entry name" value="Metal-dep_hydrolase_composite"/>
</dbReference>
<dbReference type="InterPro" id="IPR032466">
    <property type="entry name" value="Metal_Hydrolase"/>
</dbReference>
<dbReference type="Gene3D" id="3.20.20.140">
    <property type="entry name" value="Metal-dependent hydrolases"/>
    <property type="match status" value="1"/>
</dbReference>
<dbReference type="EMBL" id="MKEK01000001">
    <property type="protein sequence ID" value="OEY68382.1"/>
    <property type="molecule type" value="Genomic_DNA"/>
</dbReference>
<accession>A0A1E7Q2H0</accession>
<dbReference type="CDD" id="cd01299">
    <property type="entry name" value="Met_dep_hydrolase_A"/>
    <property type="match status" value="1"/>
</dbReference>
<evidence type="ECO:0000259" key="2">
    <source>
        <dbReference type="Pfam" id="PF01979"/>
    </source>
</evidence>
<comment type="caution">
    <text evidence="3">The sequence shown here is derived from an EMBL/GenBank/DDBJ whole genome shotgun (WGS) entry which is preliminary data.</text>
</comment>
<protein>
    <submittedName>
        <fullName evidence="3">Amidohydrolase</fullName>
    </submittedName>
</protein>
<dbReference type="InterPro" id="IPR051781">
    <property type="entry name" value="Metallo-dep_Hydrolase"/>
</dbReference>
<keyword evidence="3" id="KW-0378">Hydrolase</keyword>
<name>A0A1E7Q2H0_9GAMM</name>
<evidence type="ECO:0000313" key="4">
    <source>
        <dbReference type="Proteomes" id="UP000242258"/>
    </source>
</evidence>
<dbReference type="AlphaFoldDB" id="A0A1E7Q2H0"/>
<feature type="chain" id="PRO_5009200273" evidence="1">
    <location>
        <begin position="22"/>
        <end position="427"/>
    </location>
</feature>
<sequence length="427" mass="45953">MQKTPLALLFISLGFCHYASAATLIYAGKLITADSDKVKSSQTVVVENDKIIAIESGYKTATDNDQVIDLRQHTVMPGLMDMHTHFYTQFSATVYTEPFTMNEADIALRAATFAEKTLMSGFTTVRELGDNYQISVALKKAIAKGYVKGPRIYAAGKTIATTGGHADPTNGVAYTLMQDPGPKEGVINGVDDARKAVRQRYKEGSDLIKITATGGVLSVAKSGTNAQFTDEELAAIVSTANDYGFKVAVHAHGKDGMERAIKAGVASIEHGTYMDKNTMALMRKHGTYFVPTISAGKWAEEKSHIEGFFPDIVRPKAATIGGLIQNTFANAYKAGVKIAFGTDAGVFEHGDNWREFIYMTEAGMPALTAIQSATIEGARLLGVEDQLGSITVGKIADIIAVPGDPLQDIQQMGKVNFVMKAGEIFRQ</sequence>
<dbReference type="PANTHER" id="PTHR43135:SF3">
    <property type="entry name" value="ALPHA-D-RIBOSE 1-METHYLPHOSPHONATE 5-TRIPHOSPHATE DIPHOSPHATASE"/>
    <property type="match status" value="1"/>
</dbReference>
<dbReference type="SUPFAM" id="SSF51338">
    <property type="entry name" value="Composite domain of metallo-dependent hydrolases"/>
    <property type="match status" value="1"/>
</dbReference>
<dbReference type="STRING" id="1628148.BI198_01475"/>
<keyword evidence="1" id="KW-0732">Signal</keyword>
<dbReference type="GO" id="GO:0016810">
    <property type="term" value="F:hydrolase activity, acting on carbon-nitrogen (but not peptide) bonds"/>
    <property type="evidence" value="ECO:0007669"/>
    <property type="project" value="InterPro"/>
</dbReference>
<evidence type="ECO:0000313" key="3">
    <source>
        <dbReference type="EMBL" id="OEY68382.1"/>
    </source>
</evidence>
<organism evidence="3 4">
    <name type="scientific">Rheinheimera salexigens</name>
    <dbReference type="NCBI Taxonomy" id="1628148"/>
    <lineage>
        <taxon>Bacteria</taxon>
        <taxon>Pseudomonadati</taxon>
        <taxon>Pseudomonadota</taxon>
        <taxon>Gammaproteobacteria</taxon>
        <taxon>Chromatiales</taxon>
        <taxon>Chromatiaceae</taxon>
        <taxon>Rheinheimera</taxon>
    </lineage>
</organism>
<dbReference type="RefSeq" id="WP_070047948.1">
    <property type="nucleotide sequence ID" value="NZ_CBCSDO010000001.1"/>
</dbReference>
<reference evidence="4" key="1">
    <citation type="submission" date="2016-09" db="EMBL/GenBank/DDBJ databases">
        <authorList>
            <person name="Wan X."/>
            <person name="Hou S."/>
        </authorList>
    </citation>
    <scope>NUCLEOTIDE SEQUENCE [LARGE SCALE GENOMIC DNA]</scope>
    <source>
        <strain evidence="4">KH87</strain>
    </source>
</reference>
<dbReference type="Proteomes" id="UP000242258">
    <property type="component" value="Unassembled WGS sequence"/>
</dbReference>
<dbReference type="Pfam" id="PF01979">
    <property type="entry name" value="Amidohydro_1"/>
    <property type="match status" value="1"/>
</dbReference>
<proteinExistence type="predicted"/>
<feature type="domain" description="Amidohydrolase-related" evidence="2">
    <location>
        <begin position="74"/>
        <end position="424"/>
    </location>
</feature>
<dbReference type="SUPFAM" id="SSF51556">
    <property type="entry name" value="Metallo-dependent hydrolases"/>
    <property type="match status" value="1"/>
</dbReference>
<dbReference type="Gene3D" id="2.30.40.10">
    <property type="entry name" value="Urease, subunit C, domain 1"/>
    <property type="match status" value="1"/>
</dbReference>
<keyword evidence="4" id="KW-1185">Reference proteome</keyword>
<evidence type="ECO:0000256" key="1">
    <source>
        <dbReference type="SAM" id="SignalP"/>
    </source>
</evidence>
<feature type="signal peptide" evidence="1">
    <location>
        <begin position="1"/>
        <end position="21"/>
    </location>
</feature>
<gene>
    <name evidence="3" type="ORF">BI198_01475</name>
</gene>